<dbReference type="InParanoid" id="A0A1Y2M5C4"/>
<keyword evidence="4 6" id="KW-0472">Membrane</keyword>
<accession>A0A1Y2M5C4</accession>
<dbReference type="STRING" id="105696.A0A1Y2M5C4"/>
<dbReference type="Proteomes" id="UP000193240">
    <property type="component" value="Unassembled WGS sequence"/>
</dbReference>
<feature type="transmembrane region" description="Helical" evidence="6">
    <location>
        <begin position="175"/>
        <end position="204"/>
    </location>
</feature>
<dbReference type="EMBL" id="KZ107841">
    <property type="protein sequence ID" value="OSS50667.1"/>
    <property type="molecule type" value="Genomic_DNA"/>
</dbReference>
<sequence>MPDGRIATQETFKVLIWTLCGMSITFLATRLFIRLSQKEPLKKSDYLLLLALPSLFSGSALLCSTLDALYDLSDAGSKADRNHAWDATAASRLTASIELLWITIYCVKAPFLLQFKFHKPPFSLVSANVTRHYWATLGTCIASFLCTLALLPILCSPSRCRYFEAFSANARALEISLVAIDIVTDLAIISIPVVLICMANFTLLRAALNAVFKSLSVFVVAVAVTRLAFLCGRRSQNDQTATILWLIVEANVAIVAASVSSYRVVVLDYMCRRQVQQESVAREGAWELLNWWRS</sequence>
<feature type="transmembrane region" description="Helical" evidence="6">
    <location>
        <begin position="210"/>
        <end position="231"/>
    </location>
</feature>
<dbReference type="Pfam" id="PF20684">
    <property type="entry name" value="Fung_rhodopsin"/>
    <property type="match status" value="1"/>
</dbReference>
<dbReference type="GO" id="GO:0016020">
    <property type="term" value="C:membrane"/>
    <property type="evidence" value="ECO:0007669"/>
    <property type="project" value="UniProtKB-SubCell"/>
</dbReference>
<organism evidence="8 9">
    <name type="scientific">Epicoccum nigrum</name>
    <name type="common">Soil fungus</name>
    <name type="synonym">Epicoccum purpurascens</name>
    <dbReference type="NCBI Taxonomy" id="105696"/>
    <lineage>
        <taxon>Eukaryota</taxon>
        <taxon>Fungi</taxon>
        <taxon>Dikarya</taxon>
        <taxon>Ascomycota</taxon>
        <taxon>Pezizomycotina</taxon>
        <taxon>Dothideomycetes</taxon>
        <taxon>Pleosporomycetidae</taxon>
        <taxon>Pleosporales</taxon>
        <taxon>Pleosporineae</taxon>
        <taxon>Didymellaceae</taxon>
        <taxon>Epicoccum</taxon>
    </lineage>
</organism>
<feature type="transmembrane region" description="Helical" evidence="6">
    <location>
        <begin position="14"/>
        <end position="33"/>
    </location>
</feature>
<evidence type="ECO:0000256" key="6">
    <source>
        <dbReference type="SAM" id="Phobius"/>
    </source>
</evidence>
<dbReference type="OMA" id="IELLWIT"/>
<evidence type="ECO:0000259" key="7">
    <source>
        <dbReference type="Pfam" id="PF20684"/>
    </source>
</evidence>
<comment type="similarity">
    <text evidence="5">Belongs to the SAT4 family.</text>
</comment>
<evidence type="ECO:0000313" key="8">
    <source>
        <dbReference type="EMBL" id="OSS50667.1"/>
    </source>
</evidence>
<keyword evidence="3 6" id="KW-1133">Transmembrane helix</keyword>
<proteinExistence type="inferred from homology"/>
<dbReference type="PANTHER" id="PTHR33048:SF162">
    <property type="entry name" value="SATRATOXIN BIOSYNTHESIS SC1 CLUSTER PROTEIN 4"/>
    <property type="match status" value="1"/>
</dbReference>
<dbReference type="AlphaFoldDB" id="A0A1Y2M5C4"/>
<dbReference type="InterPro" id="IPR052337">
    <property type="entry name" value="SAT4-like"/>
</dbReference>
<dbReference type="InterPro" id="IPR049326">
    <property type="entry name" value="Rhodopsin_dom_fungi"/>
</dbReference>
<reference evidence="8 9" key="1">
    <citation type="journal article" date="2017" name="Genome Announc.">
        <title>Genome sequence of the saprophytic ascomycete Epicoccum nigrum ICMP 19927 strain isolated from New Zealand.</title>
        <authorList>
            <person name="Fokin M."/>
            <person name="Fleetwood D."/>
            <person name="Weir B.S."/>
            <person name="Villas-Boas S.G."/>
        </authorList>
    </citation>
    <scope>NUCLEOTIDE SEQUENCE [LARGE SCALE GENOMIC DNA]</scope>
    <source>
        <strain evidence="8 9">ICMP 19927</strain>
    </source>
</reference>
<dbReference type="PANTHER" id="PTHR33048">
    <property type="entry name" value="PTH11-LIKE INTEGRAL MEMBRANE PROTEIN (AFU_ORTHOLOGUE AFUA_5G11245)"/>
    <property type="match status" value="1"/>
</dbReference>
<evidence type="ECO:0000256" key="3">
    <source>
        <dbReference type="ARBA" id="ARBA00022989"/>
    </source>
</evidence>
<gene>
    <name evidence="8" type="ORF">B5807_04670</name>
</gene>
<feature type="domain" description="Rhodopsin" evidence="7">
    <location>
        <begin position="30"/>
        <end position="265"/>
    </location>
</feature>
<name>A0A1Y2M5C4_EPING</name>
<comment type="subcellular location">
    <subcellularLocation>
        <location evidence="1">Membrane</location>
        <topology evidence="1">Multi-pass membrane protein</topology>
    </subcellularLocation>
</comment>
<evidence type="ECO:0000256" key="4">
    <source>
        <dbReference type="ARBA" id="ARBA00023136"/>
    </source>
</evidence>
<feature type="transmembrane region" description="Helical" evidence="6">
    <location>
        <begin position="133"/>
        <end position="154"/>
    </location>
</feature>
<evidence type="ECO:0000256" key="1">
    <source>
        <dbReference type="ARBA" id="ARBA00004141"/>
    </source>
</evidence>
<evidence type="ECO:0000256" key="5">
    <source>
        <dbReference type="ARBA" id="ARBA00038359"/>
    </source>
</evidence>
<feature type="transmembrane region" description="Helical" evidence="6">
    <location>
        <begin position="243"/>
        <end position="265"/>
    </location>
</feature>
<evidence type="ECO:0000313" key="9">
    <source>
        <dbReference type="Proteomes" id="UP000193240"/>
    </source>
</evidence>
<feature type="transmembrane region" description="Helical" evidence="6">
    <location>
        <begin position="45"/>
        <end position="70"/>
    </location>
</feature>
<protein>
    <recommendedName>
        <fullName evidence="7">Rhodopsin domain-containing protein</fullName>
    </recommendedName>
</protein>
<keyword evidence="9" id="KW-1185">Reference proteome</keyword>
<evidence type="ECO:0000256" key="2">
    <source>
        <dbReference type="ARBA" id="ARBA00022692"/>
    </source>
</evidence>
<keyword evidence="2 6" id="KW-0812">Transmembrane</keyword>